<dbReference type="InterPro" id="IPR013324">
    <property type="entry name" value="RNA_pol_sigma_r3/r4-like"/>
</dbReference>
<keyword evidence="5" id="KW-0804">Transcription</keyword>
<comment type="caution">
    <text evidence="9">The sequence shown here is derived from an EMBL/GenBank/DDBJ whole genome shotgun (WGS) entry which is preliminary data.</text>
</comment>
<keyword evidence="10" id="KW-1185">Reference proteome</keyword>
<feature type="region of interest" description="Disordered" evidence="6">
    <location>
        <begin position="94"/>
        <end position="115"/>
    </location>
</feature>
<accession>S9NX45</accession>
<dbReference type="Proteomes" id="UP000011682">
    <property type="component" value="Unassembled WGS sequence"/>
</dbReference>
<dbReference type="GO" id="GO:0003677">
    <property type="term" value="F:DNA binding"/>
    <property type="evidence" value="ECO:0007669"/>
    <property type="project" value="UniProtKB-KW"/>
</dbReference>
<dbReference type="GO" id="GO:0016987">
    <property type="term" value="F:sigma factor activity"/>
    <property type="evidence" value="ECO:0007669"/>
    <property type="project" value="UniProtKB-KW"/>
</dbReference>
<dbReference type="SUPFAM" id="SSF88659">
    <property type="entry name" value="Sigma3 and sigma4 domains of RNA polymerase sigma factors"/>
    <property type="match status" value="1"/>
</dbReference>
<evidence type="ECO:0000256" key="2">
    <source>
        <dbReference type="ARBA" id="ARBA00023015"/>
    </source>
</evidence>
<dbReference type="eggNOG" id="COG1595">
    <property type="taxonomic scope" value="Bacteria"/>
</dbReference>
<proteinExistence type="inferred from homology"/>
<reference evidence="9" key="1">
    <citation type="submission" date="2013-05" db="EMBL/GenBank/DDBJ databases">
        <title>Genome assembly of Cystobacter fuscus DSM 2262.</title>
        <authorList>
            <person name="Sharma G."/>
            <person name="Khatri I."/>
            <person name="Kaur C."/>
            <person name="Mayilraj S."/>
            <person name="Subramanian S."/>
        </authorList>
    </citation>
    <scope>NUCLEOTIDE SEQUENCE [LARGE SCALE GENOMIC DNA]</scope>
    <source>
        <strain evidence="9">DSM 2262</strain>
    </source>
</reference>
<evidence type="ECO:0000256" key="3">
    <source>
        <dbReference type="ARBA" id="ARBA00023082"/>
    </source>
</evidence>
<dbReference type="InterPro" id="IPR039425">
    <property type="entry name" value="RNA_pol_sigma-70-like"/>
</dbReference>
<dbReference type="OrthoDB" id="5381351at2"/>
<feature type="domain" description="RNA polymerase sigma factor 70 region 4 type 2" evidence="8">
    <location>
        <begin position="119"/>
        <end position="170"/>
    </location>
</feature>
<keyword evidence="2" id="KW-0805">Transcription regulation</keyword>
<dbReference type="GO" id="GO:0006352">
    <property type="term" value="P:DNA-templated transcription initiation"/>
    <property type="evidence" value="ECO:0007669"/>
    <property type="project" value="InterPro"/>
</dbReference>
<evidence type="ECO:0000256" key="4">
    <source>
        <dbReference type="ARBA" id="ARBA00023125"/>
    </source>
</evidence>
<dbReference type="Pfam" id="PF08281">
    <property type="entry name" value="Sigma70_r4_2"/>
    <property type="match status" value="1"/>
</dbReference>
<organism evidence="9 10">
    <name type="scientific">Cystobacter fuscus (strain ATCC 25194 / DSM 2262 / NBRC 100088 / M29)</name>
    <dbReference type="NCBI Taxonomy" id="1242864"/>
    <lineage>
        <taxon>Bacteria</taxon>
        <taxon>Pseudomonadati</taxon>
        <taxon>Myxococcota</taxon>
        <taxon>Myxococcia</taxon>
        <taxon>Myxococcales</taxon>
        <taxon>Cystobacterineae</taxon>
        <taxon>Archangiaceae</taxon>
        <taxon>Cystobacter</taxon>
    </lineage>
</organism>
<dbReference type="AlphaFoldDB" id="S9NX45"/>
<keyword evidence="3" id="KW-0731">Sigma factor</keyword>
<dbReference type="RefSeq" id="WP_002626018.1">
    <property type="nucleotide sequence ID" value="NZ_ANAH02000065.1"/>
</dbReference>
<comment type="similarity">
    <text evidence="1">Belongs to the sigma-70 factor family. ECF subfamily.</text>
</comment>
<name>S9NX45_CYSF2</name>
<dbReference type="NCBIfam" id="TIGR02937">
    <property type="entry name" value="sigma70-ECF"/>
    <property type="match status" value="1"/>
</dbReference>
<dbReference type="InterPro" id="IPR013325">
    <property type="entry name" value="RNA_pol_sigma_r2"/>
</dbReference>
<evidence type="ECO:0000313" key="10">
    <source>
        <dbReference type="Proteomes" id="UP000011682"/>
    </source>
</evidence>
<dbReference type="Gene3D" id="1.10.1740.10">
    <property type="match status" value="1"/>
</dbReference>
<evidence type="ECO:0000313" key="9">
    <source>
        <dbReference type="EMBL" id="EPX56790.1"/>
    </source>
</evidence>
<evidence type="ECO:0000256" key="1">
    <source>
        <dbReference type="ARBA" id="ARBA00010641"/>
    </source>
</evidence>
<dbReference type="InterPro" id="IPR007627">
    <property type="entry name" value="RNA_pol_sigma70_r2"/>
</dbReference>
<protein>
    <submittedName>
        <fullName evidence="9">RNA polymerase sigma-70 factor, ECF subfamily</fullName>
    </submittedName>
</protein>
<dbReference type="PANTHER" id="PTHR43133">
    <property type="entry name" value="RNA POLYMERASE ECF-TYPE SIGMA FACTO"/>
    <property type="match status" value="1"/>
</dbReference>
<dbReference type="InterPro" id="IPR014284">
    <property type="entry name" value="RNA_pol_sigma-70_dom"/>
</dbReference>
<evidence type="ECO:0000256" key="6">
    <source>
        <dbReference type="SAM" id="MobiDB-lite"/>
    </source>
</evidence>
<gene>
    <name evidence="9" type="ORF">D187_007224</name>
</gene>
<dbReference type="PANTHER" id="PTHR43133:SF8">
    <property type="entry name" value="RNA POLYMERASE SIGMA FACTOR HI_1459-RELATED"/>
    <property type="match status" value="1"/>
</dbReference>
<feature type="domain" description="RNA polymerase sigma-70 region 2" evidence="7">
    <location>
        <begin position="20"/>
        <end position="87"/>
    </location>
</feature>
<dbReference type="EMBL" id="ANAH02000065">
    <property type="protein sequence ID" value="EPX56790.1"/>
    <property type="molecule type" value="Genomic_DNA"/>
</dbReference>
<evidence type="ECO:0000256" key="5">
    <source>
        <dbReference type="ARBA" id="ARBA00023163"/>
    </source>
</evidence>
<dbReference type="InterPro" id="IPR036388">
    <property type="entry name" value="WH-like_DNA-bd_sf"/>
</dbReference>
<dbReference type="Gene3D" id="1.10.10.10">
    <property type="entry name" value="Winged helix-like DNA-binding domain superfamily/Winged helix DNA-binding domain"/>
    <property type="match status" value="1"/>
</dbReference>
<keyword evidence="4" id="KW-0238">DNA-binding</keyword>
<dbReference type="Pfam" id="PF04542">
    <property type="entry name" value="Sigma70_r2"/>
    <property type="match status" value="1"/>
</dbReference>
<evidence type="ECO:0000259" key="7">
    <source>
        <dbReference type="Pfam" id="PF04542"/>
    </source>
</evidence>
<evidence type="ECO:0000259" key="8">
    <source>
        <dbReference type="Pfam" id="PF08281"/>
    </source>
</evidence>
<sequence>MTLPSDADEVVAQRLHELLARQRRWLLAQARALCRNPADAEDLTQETIVRFLAAFGQVSQLPDEHVCASWLVTTLTNCFYDQLRRQRTRERSVEELARQALPAAPEPPPRPLHERVSDEQFSSAVQALSPVARTTFEMHARGRKYKEIAQELGIQEGTVAKRLHDARSKLRKLLEPLIQVGDN</sequence>
<dbReference type="InterPro" id="IPR013249">
    <property type="entry name" value="RNA_pol_sigma70_r4_t2"/>
</dbReference>
<dbReference type="SUPFAM" id="SSF88946">
    <property type="entry name" value="Sigma2 domain of RNA polymerase sigma factors"/>
    <property type="match status" value="1"/>
</dbReference>